<name>A0ABQ4JHS0_9ACTN</name>
<evidence type="ECO:0000256" key="4">
    <source>
        <dbReference type="ARBA" id="ARBA00022679"/>
    </source>
</evidence>
<dbReference type="InterPro" id="IPR011712">
    <property type="entry name" value="Sig_transdc_His_kin_sub3_dim/P"/>
</dbReference>
<feature type="transmembrane region" description="Helical" evidence="9">
    <location>
        <begin position="94"/>
        <end position="112"/>
    </location>
</feature>
<dbReference type="SUPFAM" id="SSF55874">
    <property type="entry name" value="ATPase domain of HSP90 chaperone/DNA topoisomerase II/histidine kinase"/>
    <property type="match status" value="1"/>
</dbReference>
<feature type="domain" description="Histidine kinase/HSP90-like ATPase" evidence="10">
    <location>
        <begin position="346"/>
        <end position="436"/>
    </location>
</feature>
<evidence type="ECO:0000259" key="10">
    <source>
        <dbReference type="Pfam" id="PF02518"/>
    </source>
</evidence>
<feature type="transmembrane region" description="Helical" evidence="9">
    <location>
        <begin position="141"/>
        <end position="159"/>
    </location>
</feature>
<dbReference type="Gene3D" id="1.20.5.1930">
    <property type="match status" value="1"/>
</dbReference>
<evidence type="ECO:0000313" key="13">
    <source>
        <dbReference type="Proteomes" id="UP000653076"/>
    </source>
</evidence>
<evidence type="ECO:0000259" key="11">
    <source>
        <dbReference type="Pfam" id="PF07730"/>
    </source>
</evidence>
<gene>
    <name evidence="12" type="ORF">Vqi01_53200</name>
</gene>
<accession>A0ABQ4JHS0</accession>
<feature type="transmembrane region" description="Helical" evidence="9">
    <location>
        <begin position="179"/>
        <end position="201"/>
    </location>
</feature>
<dbReference type="Gene3D" id="3.30.565.10">
    <property type="entry name" value="Histidine kinase-like ATPase, C-terminal domain"/>
    <property type="match status" value="1"/>
</dbReference>
<dbReference type="RefSeq" id="WP_204037772.1">
    <property type="nucleotide sequence ID" value="NZ_BOPC01000099.1"/>
</dbReference>
<reference evidence="12 13" key="1">
    <citation type="submission" date="2021-01" db="EMBL/GenBank/DDBJ databases">
        <title>Whole genome shotgun sequence of Verrucosispora qiuiae NBRC 106684.</title>
        <authorList>
            <person name="Komaki H."/>
            <person name="Tamura T."/>
        </authorList>
    </citation>
    <scope>NUCLEOTIDE SEQUENCE [LARGE SCALE GENOMIC DNA]</scope>
    <source>
        <strain evidence="12 13">NBRC 106684</strain>
    </source>
</reference>
<dbReference type="PANTHER" id="PTHR24421">
    <property type="entry name" value="NITRATE/NITRITE SENSOR PROTEIN NARX-RELATED"/>
    <property type="match status" value="1"/>
</dbReference>
<organism evidence="12 13">
    <name type="scientific">Micromonospora qiuiae</name>
    <dbReference type="NCBI Taxonomy" id="502268"/>
    <lineage>
        <taxon>Bacteria</taxon>
        <taxon>Bacillati</taxon>
        <taxon>Actinomycetota</taxon>
        <taxon>Actinomycetes</taxon>
        <taxon>Micromonosporales</taxon>
        <taxon>Micromonosporaceae</taxon>
        <taxon>Micromonospora</taxon>
    </lineage>
</organism>
<dbReference type="Proteomes" id="UP000653076">
    <property type="component" value="Unassembled WGS sequence"/>
</dbReference>
<protein>
    <recommendedName>
        <fullName evidence="2">histidine kinase</fullName>
        <ecNumber evidence="2">2.7.13.3</ecNumber>
    </recommendedName>
</protein>
<evidence type="ECO:0000256" key="6">
    <source>
        <dbReference type="ARBA" id="ARBA00022777"/>
    </source>
</evidence>
<keyword evidence="3" id="KW-0597">Phosphoprotein</keyword>
<dbReference type="Pfam" id="PF07730">
    <property type="entry name" value="HisKA_3"/>
    <property type="match status" value="1"/>
</dbReference>
<dbReference type="InterPro" id="IPR036890">
    <property type="entry name" value="HATPase_C_sf"/>
</dbReference>
<keyword evidence="4" id="KW-0808">Transferase</keyword>
<keyword evidence="9" id="KW-0812">Transmembrane</keyword>
<proteinExistence type="predicted"/>
<evidence type="ECO:0000256" key="3">
    <source>
        <dbReference type="ARBA" id="ARBA00022553"/>
    </source>
</evidence>
<dbReference type="InterPro" id="IPR003594">
    <property type="entry name" value="HATPase_dom"/>
</dbReference>
<dbReference type="Pfam" id="PF02518">
    <property type="entry name" value="HATPase_c"/>
    <property type="match status" value="1"/>
</dbReference>
<dbReference type="EMBL" id="BOPC01000099">
    <property type="protein sequence ID" value="GIJ30158.1"/>
    <property type="molecule type" value="Genomic_DNA"/>
</dbReference>
<comment type="caution">
    <text evidence="12">The sequence shown here is derived from an EMBL/GenBank/DDBJ whole genome shotgun (WGS) entry which is preliminary data.</text>
</comment>
<feature type="transmembrane region" description="Helical" evidence="9">
    <location>
        <begin position="71"/>
        <end position="87"/>
    </location>
</feature>
<feature type="domain" description="Signal transduction histidine kinase subgroup 3 dimerisation and phosphoacceptor" evidence="11">
    <location>
        <begin position="232"/>
        <end position="296"/>
    </location>
</feature>
<keyword evidence="9" id="KW-0472">Membrane</keyword>
<dbReference type="EC" id="2.7.13.3" evidence="2"/>
<comment type="catalytic activity">
    <reaction evidence="1">
        <text>ATP + protein L-histidine = ADP + protein N-phospho-L-histidine.</text>
        <dbReference type="EC" id="2.7.13.3"/>
    </reaction>
</comment>
<keyword evidence="9" id="KW-1133">Transmembrane helix</keyword>
<evidence type="ECO:0000256" key="5">
    <source>
        <dbReference type="ARBA" id="ARBA00022741"/>
    </source>
</evidence>
<evidence type="ECO:0000256" key="2">
    <source>
        <dbReference type="ARBA" id="ARBA00012438"/>
    </source>
</evidence>
<dbReference type="CDD" id="cd16917">
    <property type="entry name" value="HATPase_UhpB-NarQ-NarX-like"/>
    <property type="match status" value="1"/>
</dbReference>
<keyword evidence="6" id="KW-0418">Kinase</keyword>
<feature type="transmembrane region" description="Helical" evidence="9">
    <location>
        <begin position="37"/>
        <end position="59"/>
    </location>
</feature>
<evidence type="ECO:0000313" key="12">
    <source>
        <dbReference type="EMBL" id="GIJ30158.1"/>
    </source>
</evidence>
<evidence type="ECO:0000256" key="7">
    <source>
        <dbReference type="ARBA" id="ARBA00022840"/>
    </source>
</evidence>
<keyword evidence="13" id="KW-1185">Reference proteome</keyword>
<dbReference type="InterPro" id="IPR050482">
    <property type="entry name" value="Sensor_HK_TwoCompSys"/>
</dbReference>
<sequence length="452" mass="47650">MRDDTGATAEPDVPWPTGWLDERLARLGITGILARDYLLAATLTILTFLMLALLFWLVAPAEGIFFEPTREWLVIAAACGQAMLLCLRRVRPLLCLALVVGLQLVVTSGSLPDATIRGFAPFVAAYTVGSLLPLRPALAAAGAAVAVDTAGALVATGLAGTSGAAGTSGSAGIELLVTAVGYGTATVLVYFGATFVGGYIATRRRNLELIRQRAEEVIQAQQARVQAAIGAERARMARELHDVAAHHLSGMIVQASAVQRLIDRDPPAARAGVAWIRAQGKETLDNLRLVVGVLRGRPEDGGGDDTVPVPGLAMLDELVRTADSLAGPVELIRDGEPREIPPIADVALYRMVQESLSNARQHAPGASVRVELRFLPREILLEVVNAPAPQRPAPSVGGNGVGLVGMRERAQLIGARFTAGPTADGGWSVRVRLPTRDDKRFATTTTTEESGA</sequence>
<evidence type="ECO:0000256" key="1">
    <source>
        <dbReference type="ARBA" id="ARBA00000085"/>
    </source>
</evidence>
<dbReference type="PANTHER" id="PTHR24421:SF10">
    <property type="entry name" value="NITRATE_NITRITE SENSOR PROTEIN NARQ"/>
    <property type="match status" value="1"/>
</dbReference>
<keyword evidence="7" id="KW-0067">ATP-binding</keyword>
<evidence type="ECO:0000256" key="8">
    <source>
        <dbReference type="ARBA" id="ARBA00023012"/>
    </source>
</evidence>
<keyword evidence="8" id="KW-0902">Two-component regulatory system</keyword>
<keyword evidence="5" id="KW-0547">Nucleotide-binding</keyword>
<evidence type="ECO:0000256" key="9">
    <source>
        <dbReference type="SAM" id="Phobius"/>
    </source>
</evidence>